<organism evidence="2 3">
    <name type="scientific">Roseicyclus elongatus DSM 19469</name>
    <dbReference type="NCBI Taxonomy" id="1294273"/>
    <lineage>
        <taxon>Bacteria</taxon>
        <taxon>Pseudomonadati</taxon>
        <taxon>Pseudomonadota</taxon>
        <taxon>Alphaproteobacteria</taxon>
        <taxon>Rhodobacterales</taxon>
        <taxon>Roseobacteraceae</taxon>
        <taxon>Roseicyclus</taxon>
    </lineage>
</organism>
<dbReference type="KEGG" id="red:roselon_02675"/>
<keyword evidence="1" id="KW-1133">Transmembrane helix</keyword>
<protein>
    <submittedName>
        <fullName evidence="2">Uncharacterized protein</fullName>
    </submittedName>
</protein>
<accession>W8SR44</accession>
<reference evidence="2 3" key="1">
    <citation type="submission" date="2013-03" db="EMBL/GenBank/DDBJ databases">
        <authorList>
            <person name="Fiebig A."/>
            <person name="Goeker M."/>
            <person name="Klenk H.-P.P."/>
        </authorList>
    </citation>
    <scope>NUCLEOTIDE SEQUENCE [LARGE SCALE GENOMIC DNA]</scope>
    <source>
        <strain evidence="3">DSM 19469</strain>
    </source>
</reference>
<feature type="transmembrane region" description="Helical" evidence="1">
    <location>
        <begin position="97"/>
        <end position="121"/>
    </location>
</feature>
<evidence type="ECO:0000313" key="3">
    <source>
        <dbReference type="Proteomes" id="UP000019593"/>
    </source>
</evidence>
<feature type="transmembrane region" description="Helical" evidence="1">
    <location>
        <begin position="27"/>
        <end position="49"/>
    </location>
</feature>
<name>W8SR44_9RHOB</name>
<feature type="transmembrane region" description="Helical" evidence="1">
    <location>
        <begin position="128"/>
        <end position="149"/>
    </location>
</feature>
<dbReference type="HOGENOM" id="CLU_1720973_0_0_5"/>
<feature type="transmembrane region" description="Helical" evidence="1">
    <location>
        <begin position="56"/>
        <end position="77"/>
    </location>
</feature>
<dbReference type="Proteomes" id="UP000019593">
    <property type="component" value="Chromosome"/>
</dbReference>
<keyword evidence="1" id="KW-0812">Transmembrane</keyword>
<proteinExistence type="predicted"/>
<keyword evidence="3" id="KW-1185">Reference proteome</keyword>
<evidence type="ECO:0000313" key="2">
    <source>
        <dbReference type="EMBL" id="AHM04980.1"/>
    </source>
</evidence>
<dbReference type="AlphaFoldDB" id="W8SR44"/>
<sequence length="152" mass="15469">MPGAAPVAPPAPGGMRGVALPDIDAPIWFRIVTGAILVEAVEVVTFATGEALKHRLTLWLAVICGIAALIFGVAVGVPPMVQQTLPYAEASFAAIGFALPYGVLLGLFVAGTILGAFIAGVLTLALNLLRLAVVLGVVAAIGYGAYYMLVLA</sequence>
<dbReference type="EMBL" id="CP004372">
    <property type="protein sequence ID" value="AHM04980.1"/>
    <property type="molecule type" value="Genomic_DNA"/>
</dbReference>
<gene>
    <name evidence="2" type="ORF">roselon_02675</name>
</gene>
<keyword evidence="1" id="KW-0472">Membrane</keyword>
<evidence type="ECO:0000256" key="1">
    <source>
        <dbReference type="SAM" id="Phobius"/>
    </source>
</evidence>